<feature type="region of interest" description="Disordered" evidence="1">
    <location>
        <begin position="258"/>
        <end position="292"/>
    </location>
</feature>
<evidence type="ECO:0000256" key="1">
    <source>
        <dbReference type="SAM" id="MobiDB-lite"/>
    </source>
</evidence>
<name>A0ABD0Y3H2_9HEMI</name>
<reference evidence="2 3" key="1">
    <citation type="submission" date="2024-07" db="EMBL/GenBank/DDBJ databases">
        <title>Chromosome-level genome assembly of the water stick insect Ranatra chinensis (Heteroptera: Nepidae).</title>
        <authorList>
            <person name="Liu X."/>
        </authorList>
    </citation>
    <scope>NUCLEOTIDE SEQUENCE [LARGE SCALE GENOMIC DNA]</scope>
    <source>
        <strain evidence="2">Cailab_2021Rc</strain>
        <tissue evidence="2">Muscle</tissue>
    </source>
</reference>
<feature type="compositionally biased region" description="Basic and acidic residues" evidence="1">
    <location>
        <begin position="258"/>
        <end position="271"/>
    </location>
</feature>
<keyword evidence="3" id="KW-1185">Reference proteome</keyword>
<dbReference type="Proteomes" id="UP001558652">
    <property type="component" value="Unassembled WGS sequence"/>
</dbReference>
<dbReference type="EMBL" id="JBFDAA010000014">
    <property type="protein sequence ID" value="KAL1121991.1"/>
    <property type="molecule type" value="Genomic_DNA"/>
</dbReference>
<gene>
    <name evidence="2" type="ORF">AAG570_003399</name>
</gene>
<accession>A0ABD0Y3H2</accession>
<evidence type="ECO:0000313" key="3">
    <source>
        <dbReference type="Proteomes" id="UP001558652"/>
    </source>
</evidence>
<organism evidence="2 3">
    <name type="scientific">Ranatra chinensis</name>
    <dbReference type="NCBI Taxonomy" id="642074"/>
    <lineage>
        <taxon>Eukaryota</taxon>
        <taxon>Metazoa</taxon>
        <taxon>Ecdysozoa</taxon>
        <taxon>Arthropoda</taxon>
        <taxon>Hexapoda</taxon>
        <taxon>Insecta</taxon>
        <taxon>Pterygota</taxon>
        <taxon>Neoptera</taxon>
        <taxon>Paraneoptera</taxon>
        <taxon>Hemiptera</taxon>
        <taxon>Heteroptera</taxon>
        <taxon>Panheteroptera</taxon>
        <taxon>Nepomorpha</taxon>
        <taxon>Nepidae</taxon>
        <taxon>Ranatrinae</taxon>
        <taxon>Ranatra</taxon>
    </lineage>
</organism>
<evidence type="ECO:0000313" key="2">
    <source>
        <dbReference type="EMBL" id="KAL1121991.1"/>
    </source>
</evidence>
<dbReference type="AlphaFoldDB" id="A0ABD0Y3H2"/>
<proteinExistence type="predicted"/>
<sequence>MFYKNKKQEMTEIATVAILGPVKDSRSWRKRRNSEIYDLYQDNSVVKSIKIDRIRWLGHLQRMEDLELPKRVPINDTVVINIVTTALLVATDGGEQHTQKRIGVGGRINHNTSSYNLKENLSNCMADNRLPPPVGILPLSPAAPPPASPTRTIIESPLPVPSTPRVVVLHCLPCQRPEKRREYSACQSRYRAASKGVGLEGRGPSDFPSPTNRVLPREVRLRTDAGGSNEEAIQDMGMVWICGQHKFGRYTQGRLPEKRLEQGGSGRRDPYEMNGTHGIRDRTPPGVSSGYRQKHTFSKQQNNFEPSNLRRDNSCRIYSTSSWEVACD</sequence>
<protein>
    <submittedName>
        <fullName evidence="2">Uncharacterized protein</fullName>
    </submittedName>
</protein>
<comment type="caution">
    <text evidence="2">The sequence shown here is derived from an EMBL/GenBank/DDBJ whole genome shotgun (WGS) entry which is preliminary data.</text>
</comment>